<dbReference type="PANTHER" id="PTHR38887:SF1">
    <property type="entry name" value="RAS MODIFICATION PROTEIN ERF4"/>
    <property type="match status" value="1"/>
</dbReference>
<dbReference type="EMBL" id="KB644411">
    <property type="protein sequence ID" value="EPS29232.1"/>
    <property type="molecule type" value="Genomic_DNA"/>
</dbReference>
<feature type="compositionally biased region" description="Basic residues" evidence="1">
    <location>
        <begin position="456"/>
        <end position="475"/>
    </location>
</feature>
<keyword evidence="3" id="KW-1185">Reference proteome</keyword>
<dbReference type="PhylomeDB" id="S8B3Y0"/>
<dbReference type="HOGENOM" id="CLU_023303_0_0_1"/>
<organism evidence="2 3">
    <name type="scientific">Penicillium oxalicum (strain 114-2 / CGMCC 5302)</name>
    <name type="common">Penicillium decumbens</name>
    <dbReference type="NCBI Taxonomy" id="933388"/>
    <lineage>
        <taxon>Eukaryota</taxon>
        <taxon>Fungi</taxon>
        <taxon>Dikarya</taxon>
        <taxon>Ascomycota</taxon>
        <taxon>Pezizomycotina</taxon>
        <taxon>Eurotiomycetes</taxon>
        <taxon>Eurotiomycetidae</taxon>
        <taxon>Eurotiales</taxon>
        <taxon>Aspergillaceae</taxon>
        <taxon>Penicillium</taxon>
    </lineage>
</organism>
<feature type="region of interest" description="Disordered" evidence="1">
    <location>
        <begin position="428"/>
        <end position="475"/>
    </location>
</feature>
<feature type="region of interest" description="Disordered" evidence="1">
    <location>
        <begin position="17"/>
        <end position="82"/>
    </location>
</feature>
<dbReference type="AlphaFoldDB" id="S8B3Y0"/>
<sequence length="520" mass="57207">MPILSKLLGSGLGLASEAVHAARSRSRSRSDQAPVDASSNTAAPIEEAGRNHISEASRNPSRHGHPADAVSDDEVDSDAEDRQALGQDEAAWELDEMATQLYPPTYEQSQAAAGAESEDVKVRREEEMVRELVRKAGPPPHPIRRIPCPVILPQRRPRNKGRGFVRAYAPVLADCGISQEVFLEFLEKWDKASEASGWIEIVLVAATIAGVVPEMITQIVSTAVQVVAGAALELQTRSRRNNFLDRVNQDLLMPRGLFAMIMAFKDDIPNQSSAPLYGLASSVGKSLYSTQRLDLNQTVAKYSNPDPEMSKLKRGMQNIRLASGETRGDIELPEAAELIFPDLDRVAETALTDDGAAQAKEKGTFDKFKKAGNWVQDYLDRRGQAFYENEHQGSSLAVPSANREQLVSRYNDPNHPANSGSLIALLTGGAVSPTPRREARQARRDGIRESRDARRVARGRPARGPRRVGRRGSRKTIFKKIMHKDVLYLMVVNLPTEEEVQGSVARLEQMIRERDSGALG</sequence>
<dbReference type="InterPro" id="IPR053221">
    <property type="entry name" value="Burnettramic_acid_biosynth"/>
</dbReference>
<name>S8B3Y0_PENO1</name>
<feature type="compositionally biased region" description="Acidic residues" evidence="1">
    <location>
        <begin position="70"/>
        <end position="79"/>
    </location>
</feature>
<dbReference type="eggNOG" id="ENOG502S0G3">
    <property type="taxonomic scope" value="Eukaryota"/>
</dbReference>
<evidence type="ECO:0000256" key="1">
    <source>
        <dbReference type="SAM" id="MobiDB-lite"/>
    </source>
</evidence>
<evidence type="ECO:0000313" key="3">
    <source>
        <dbReference type="Proteomes" id="UP000019376"/>
    </source>
</evidence>
<dbReference type="Proteomes" id="UP000019376">
    <property type="component" value="Unassembled WGS sequence"/>
</dbReference>
<accession>S8B3Y0</accession>
<dbReference type="PANTHER" id="PTHR38887">
    <property type="entry name" value="CHROMOSOME 21, WHOLE GENOME SHOTGUN SEQUENCE"/>
    <property type="match status" value="1"/>
</dbReference>
<protein>
    <submittedName>
        <fullName evidence="2">Uncharacterized protein</fullName>
    </submittedName>
</protein>
<evidence type="ECO:0000313" key="2">
    <source>
        <dbReference type="EMBL" id="EPS29232.1"/>
    </source>
</evidence>
<feature type="compositionally biased region" description="Basic and acidic residues" evidence="1">
    <location>
        <begin position="435"/>
        <end position="455"/>
    </location>
</feature>
<reference evidence="2 3" key="1">
    <citation type="journal article" date="2013" name="PLoS ONE">
        <title>Genomic and secretomic analyses reveal unique features of the lignocellulolytic enzyme system of Penicillium decumbens.</title>
        <authorList>
            <person name="Liu G."/>
            <person name="Zhang L."/>
            <person name="Wei X."/>
            <person name="Zou G."/>
            <person name="Qin Y."/>
            <person name="Ma L."/>
            <person name="Li J."/>
            <person name="Zheng H."/>
            <person name="Wang S."/>
            <person name="Wang C."/>
            <person name="Xun L."/>
            <person name="Zhao G.-P."/>
            <person name="Zhou Z."/>
            <person name="Qu Y."/>
        </authorList>
    </citation>
    <scope>NUCLEOTIDE SEQUENCE [LARGE SCALE GENOMIC DNA]</scope>
    <source>
        <strain evidence="3">114-2 / CGMCC 5302</strain>
    </source>
</reference>
<proteinExistence type="predicted"/>
<dbReference type="OrthoDB" id="3433125at2759"/>
<gene>
    <name evidence="2" type="ORF">PDE_04181</name>
</gene>